<keyword evidence="2" id="KW-1185">Reference proteome</keyword>
<comment type="caution">
    <text evidence="1">The sequence shown here is derived from an EMBL/GenBank/DDBJ whole genome shotgun (WGS) entry which is preliminary data.</text>
</comment>
<name>A0AAD4XU75_9MAGN</name>
<proteinExistence type="predicted"/>
<dbReference type="Pfam" id="PF01161">
    <property type="entry name" value="PBP"/>
    <property type="match status" value="1"/>
</dbReference>
<reference evidence="1" key="1">
    <citation type="submission" date="2022-04" db="EMBL/GenBank/DDBJ databases">
        <title>A functionally conserved STORR gene fusion in Papaver species that diverged 16.8 million years ago.</title>
        <authorList>
            <person name="Catania T."/>
        </authorList>
    </citation>
    <scope>NUCLEOTIDE SEQUENCE</scope>
    <source>
        <strain evidence="1">S-188037</strain>
    </source>
</reference>
<dbReference type="CDD" id="cd00866">
    <property type="entry name" value="PEBP_euk"/>
    <property type="match status" value="1"/>
</dbReference>
<dbReference type="InterPro" id="IPR035810">
    <property type="entry name" value="PEBP_euk"/>
</dbReference>
<dbReference type="Proteomes" id="UP001202328">
    <property type="component" value="Unassembled WGS sequence"/>
</dbReference>
<dbReference type="PANTHER" id="PTHR11362">
    <property type="entry name" value="PHOSPHATIDYLETHANOLAMINE-BINDING PROTEIN"/>
    <property type="match status" value="1"/>
</dbReference>
<dbReference type="EMBL" id="JAJJMB010003771">
    <property type="protein sequence ID" value="KAI3945502.1"/>
    <property type="molecule type" value="Genomic_DNA"/>
</dbReference>
<evidence type="ECO:0000313" key="1">
    <source>
        <dbReference type="EMBL" id="KAI3945502.1"/>
    </source>
</evidence>
<gene>
    <name evidence="1" type="ORF">MKW98_018319</name>
</gene>
<dbReference type="InterPro" id="IPR008914">
    <property type="entry name" value="PEBP"/>
</dbReference>
<dbReference type="SUPFAM" id="SSF49777">
    <property type="entry name" value="PEBP-like"/>
    <property type="match status" value="1"/>
</dbReference>
<protein>
    <recommendedName>
        <fullName evidence="3">Flowering locus T</fullName>
    </recommendedName>
</protein>
<dbReference type="Gene3D" id="3.90.280.10">
    <property type="entry name" value="PEBP-like"/>
    <property type="match status" value="1"/>
</dbReference>
<evidence type="ECO:0000313" key="2">
    <source>
        <dbReference type="Proteomes" id="UP001202328"/>
    </source>
</evidence>
<evidence type="ECO:0008006" key="3">
    <source>
        <dbReference type="Google" id="ProtNLM"/>
    </source>
</evidence>
<dbReference type="AlphaFoldDB" id="A0AAD4XU75"/>
<organism evidence="1 2">
    <name type="scientific">Papaver atlanticum</name>
    <dbReference type="NCBI Taxonomy" id="357466"/>
    <lineage>
        <taxon>Eukaryota</taxon>
        <taxon>Viridiplantae</taxon>
        <taxon>Streptophyta</taxon>
        <taxon>Embryophyta</taxon>
        <taxon>Tracheophyta</taxon>
        <taxon>Spermatophyta</taxon>
        <taxon>Magnoliopsida</taxon>
        <taxon>Ranunculales</taxon>
        <taxon>Papaveraceae</taxon>
        <taxon>Papaveroideae</taxon>
        <taxon>Papaver</taxon>
    </lineage>
</organism>
<sequence>MPRTPIDPLVVGRVIGDVLDPFDRSIPIRIAYTSRSVNNGGELKPSAVAEHPRVEIGGDDLRYTDPDAPSPSDPSLREYLHWLVTDIPGTTGTAYGQEKMPYKAPRPTVGIHRFVYVLFRQLGRHTVYAPGWRQNFNTRDFAEINNLGLPAAAVYFNCRRESGSGGRRR</sequence>
<dbReference type="InterPro" id="IPR036610">
    <property type="entry name" value="PEBP-like_sf"/>
</dbReference>
<accession>A0AAD4XU75</accession>
<dbReference type="PANTHER" id="PTHR11362:SF9">
    <property type="entry name" value="PROTEIN FLOWERING LOCUS T-RELATED"/>
    <property type="match status" value="1"/>
</dbReference>